<dbReference type="PANTHER" id="PTHR46652:SF3">
    <property type="entry name" value="LEUCINE-RICH REPEAT-CONTAINING PROTEIN 9"/>
    <property type="match status" value="1"/>
</dbReference>
<dbReference type="SMART" id="SM00365">
    <property type="entry name" value="LRR_SD22"/>
    <property type="match status" value="6"/>
</dbReference>
<keyword evidence="1" id="KW-0433">Leucine-rich repeat</keyword>
<name>A0AA86UEX3_9EUKA</name>
<sequence>MKHNHVIESTEDLLKHFGSSQKLEIVNSKQINDLLEMDVELEVWDNASNRNLLSFNQEFVQKTKEFKFNYGPIKNIYLISFLTNLTELVFSSNKISDISSISKLKNLKTLDLRSNRIEDISALYSLTDLTHLYLSNNKLTFYTVALPNLVGLSLSNNKLQDKSGLQHSPKLEILYLSLTETTDLRTIPPQLFGLKQLYLTDNNIMEISYLSNFVDLQILSLDHNKQLQNIGPLKFCTQLTELSIFETGVADIWPLQFMKNLKTLDIDNTKVVDLHLLQFLNKLQKINASYSCIIDVSPLSKLTLLKNLKFRNNKITNGETLKHRKNFSKYDLSNQQVPTADELKFYNKILSVHSSQKQITKLILAENRVSKFRESLTRQKQQIQLKINEQIQFMNMKIEIIFSQNSYADQ</sequence>
<dbReference type="InterPro" id="IPR050836">
    <property type="entry name" value="SDS22/Internalin_LRR"/>
</dbReference>
<evidence type="ECO:0000313" key="4">
    <source>
        <dbReference type="EMBL" id="CAL6035538.1"/>
    </source>
</evidence>
<dbReference type="EMBL" id="CATOUU010000836">
    <property type="protein sequence ID" value="CAI9953094.1"/>
    <property type="molecule type" value="Genomic_DNA"/>
</dbReference>
<dbReference type="InterPro" id="IPR032675">
    <property type="entry name" value="LRR_dom_sf"/>
</dbReference>
<dbReference type="InterPro" id="IPR003591">
    <property type="entry name" value="Leu-rich_rpt_typical-subtyp"/>
</dbReference>
<dbReference type="Proteomes" id="UP001642409">
    <property type="component" value="Unassembled WGS sequence"/>
</dbReference>
<dbReference type="PROSITE" id="PS51450">
    <property type="entry name" value="LRR"/>
    <property type="match status" value="5"/>
</dbReference>
<evidence type="ECO:0000256" key="2">
    <source>
        <dbReference type="ARBA" id="ARBA00022737"/>
    </source>
</evidence>
<dbReference type="InterPro" id="IPR001611">
    <property type="entry name" value="Leu-rich_rpt"/>
</dbReference>
<keyword evidence="2" id="KW-0677">Repeat</keyword>
<evidence type="ECO:0000313" key="5">
    <source>
        <dbReference type="Proteomes" id="UP001642409"/>
    </source>
</evidence>
<comment type="caution">
    <text evidence="3">The sequence shown here is derived from an EMBL/GenBank/DDBJ whole genome shotgun (WGS) entry which is preliminary data.</text>
</comment>
<gene>
    <name evidence="4" type="ORF">HINF_LOCUS35978</name>
    <name evidence="3" type="ORF">HINF_LOCUS40739</name>
</gene>
<accession>A0AA86UEX3</accession>
<dbReference type="EMBL" id="CAXDID020000131">
    <property type="protein sequence ID" value="CAL6035538.1"/>
    <property type="molecule type" value="Genomic_DNA"/>
</dbReference>
<dbReference type="PANTHER" id="PTHR46652">
    <property type="entry name" value="LEUCINE-RICH REPEAT AND IQ DOMAIN-CONTAINING PROTEIN 1-RELATED"/>
    <property type="match status" value="1"/>
</dbReference>
<proteinExistence type="predicted"/>
<dbReference type="Pfam" id="PF12799">
    <property type="entry name" value="LRR_4"/>
    <property type="match status" value="1"/>
</dbReference>
<protein>
    <submittedName>
        <fullName evidence="3">Leucine-rich repeat domain-containing protein</fullName>
    </submittedName>
    <submittedName>
        <fullName evidence="4">Leucine-rich_repeat domain-containing protein</fullName>
    </submittedName>
</protein>
<evidence type="ECO:0000313" key="3">
    <source>
        <dbReference type="EMBL" id="CAI9953094.1"/>
    </source>
</evidence>
<dbReference type="AlphaFoldDB" id="A0AA86UEX3"/>
<dbReference type="Gene3D" id="3.80.10.10">
    <property type="entry name" value="Ribonuclease Inhibitor"/>
    <property type="match status" value="2"/>
</dbReference>
<evidence type="ECO:0000256" key="1">
    <source>
        <dbReference type="ARBA" id="ARBA00022614"/>
    </source>
</evidence>
<dbReference type="SMART" id="SM00369">
    <property type="entry name" value="LRR_TYP"/>
    <property type="match status" value="4"/>
</dbReference>
<keyword evidence="5" id="KW-1185">Reference proteome</keyword>
<reference evidence="4 5" key="2">
    <citation type="submission" date="2024-07" db="EMBL/GenBank/DDBJ databases">
        <authorList>
            <person name="Akdeniz Z."/>
        </authorList>
    </citation>
    <scope>NUCLEOTIDE SEQUENCE [LARGE SCALE GENOMIC DNA]</scope>
</reference>
<dbReference type="SUPFAM" id="SSF52058">
    <property type="entry name" value="L domain-like"/>
    <property type="match status" value="1"/>
</dbReference>
<organism evidence="3">
    <name type="scientific">Hexamita inflata</name>
    <dbReference type="NCBI Taxonomy" id="28002"/>
    <lineage>
        <taxon>Eukaryota</taxon>
        <taxon>Metamonada</taxon>
        <taxon>Diplomonadida</taxon>
        <taxon>Hexamitidae</taxon>
        <taxon>Hexamitinae</taxon>
        <taxon>Hexamita</taxon>
    </lineage>
</organism>
<reference evidence="3" key="1">
    <citation type="submission" date="2023-06" db="EMBL/GenBank/DDBJ databases">
        <authorList>
            <person name="Kurt Z."/>
        </authorList>
    </citation>
    <scope>NUCLEOTIDE SEQUENCE</scope>
</reference>
<dbReference type="InterPro" id="IPR025875">
    <property type="entry name" value="Leu-rich_rpt_4"/>
</dbReference>